<dbReference type="Proteomes" id="UP000594263">
    <property type="component" value="Unplaced"/>
</dbReference>
<keyword evidence="1" id="KW-0472">Membrane</keyword>
<feature type="transmembrane region" description="Helical" evidence="1">
    <location>
        <begin position="49"/>
        <end position="67"/>
    </location>
</feature>
<organism evidence="2 3">
    <name type="scientific">Kalanchoe fedtschenkoi</name>
    <name type="common">Lavender scallops</name>
    <name type="synonym">South American air plant</name>
    <dbReference type="NCBI Taxonomy" id="63787"/>
    <lineage>
        <taxon>Eukaryota</taxon>
        <taxon>Viridiplantae</taxon>
        <taxon>Streptophyta</taxon>
        <taxon>Embryophyta</taxon>
        <taxon>Tracheophyta</taxon>
        <taxon>Spermatophyta</taxon>
        <taxon>Magnoliopsida</taxon>
        <taxon>eudicotyledons</taxon>
        <taxon>Gunneridae</taxon>
        <taxon>Pentapetalae</taxon>
        <taxon>Saxifragales</taxon>
        <taxon>Crassulaceae</taxon>
        <taxon>Kalanchoe</taxon>
    </lineage>
</organism>
<keyword evidence="1" id="KW-1133">Transmembrane helix</keyword>
<sequence length="120" mass="13896">MVCLPLLDHLQRVFSTLIDLLLFFSSCCVSVPISFFFARRSVSFLNRRLFFLMLFCFSFLTALIWIIDRSRLLIMILRLRIFRSRFPGRASVFIAAVAIRHCCSLLLCSALPHSTNSRSN</sequence>
<reference evidence="2" key="1">
    <citation type="submission" date="2021-01" db="UniProtKB">
        <authorList>
            <consortium name="EnsemblPlants"/>
        </authorList>
    </citation>
    <scope>IDENTIFICATION</scope>
</reference>
<keyword evidence="1" id="KW-0812">Transmembrane</keyword>
<name>A0A7N0U350_KALFE</name>
<feature type="transmembrane region" description="Helical" evidence="1">
    <location>
        <begin position="20"/>
        <end position="37"/>
    </location>
</feature>
<keyword evidence="3" id="KW-1185">Reference proteome</keyword>
<accession>A0A7N0U350</accession>
<evidence type="ECO:0000313" key="2">
    <source>
        <dbReference type="EnsemblPlants" id="Kaladp0053s0258.1.v1.1.CDS.1"/>
    </source>
</evidence>
<evidence type="ECO:0000313" key="3">
    <source>
        <dbReference type="Proteomes" id="UP000594263"/>
    </source>
</evidence>
<dbReference type="EnsemblPlants" id="Kaladp0053s0258.1.v1.1">
    <property type="protein sequence ID" value="Kaladp0053s0258.1.v1.1.CDS.1"/>
    <property type="gene ID" value="Kaladp0053s0258.v1.1"/>
</dbReference>
<dbReference type="AlphaFoldDB" id="A0A7N0U350"/>
<dbReference type="Gramene" id="Kaladp0053s0258.1.v1.1">
    <property type="protein sequence ID" value="Kaladp0053s0258.1.v1.1.CDS.1"/>
    <property type="gene ID" value="Kaladp0053s0258.v1.1"/>
</dbReference>
<protein>
    <submittedName>
        <fullName evidence="2">Uncharacterized protein</fullName>
    </submittedName>
</protein>
<evidence type="ECO:0000256" key="1">
    <source>
        <dbReference type="SAM" id="Phobius"/>
    </source>
</evidence>
<proteinExistence type="predicted"/>